<reference evidence="3 4" key="1">
    <citation type="journal article" date="2012" name="J. Bacteriol.">
        <title>Complete genome sequence of Enterobacter aerogenes KCTC 2190.</title>
        <authorList>
            <person name="Shin S.H."/>
            <person name="Kim S."/>
            <person name="Kim J.Y."/>
            <person name="Lee S."/>
            <person name="Um Y."/>
            <person name="Oh M.K."/>
            <person name="Kim Y.R."/>
            <person name="Lee J."/>
            <person name="Yang K.S."/>
        </authorList>
    </citation>
    <scope>NUCLEOTIDE SEQUENCE [LARGE SCALE GENOMIC DNA]</scope>
    <source>
        <strain evidence="3 4">KCTC 2190</strain>
    </source>
</reference>
<dbReference type="PROSITE" id="PS01124">
    <property type="entry name" value="HTH_ARAC_FAMILY_2"/>
    <property type="match status" value="1"/>
</dbReference>
<dbReference type="PANTHER" id="PTHR43280">
    <property type="entry name" value="ARAC-FAMILY TRANSCRIPTIONAL REGULATOR"/>
    <property type="match status" value="1"/>
</dbReference>
<dbReference type="SMART" id="SM00342">
    <property type="entry name" value="HTH_ARAC"/>
    <property type="match status" value="1"/>
</dbReference>
<dbReference type="GeneID" id="93311331"/>
<evidence type="ECO:0000313" key="4">
    <source>
        <dbReference type="Proteomes" id="UP000008881"/>
    </source>
</evidence>
<accession>A0A0H3FTX4</accession>
<dbReference type="Gene3D" id="1.10.10.60">
    <property type="entry name" value="Homeodomain-like"/>
    <property type="match status" value="1"/>
</dbReference>
<dbReference type="RefSeq" id="WP_015704948.1">
    <property type="nucleotide sequence ID" value="NC_015663.1"/>
</dbReference>
<evidence type="ECO:0000259" key="2">
    <source>
        <dbReference type="PROSITE" id="PS01124"/>
    </source>
</evidence>
<organism evidence="3 4">
    <name type="scientific">Klebsiella aerogenes (strain ATCC 13048 / DSM 30053 / CCUG 1429 / JCM 1235 / KCTC 2190 / NBRC 13534 / NCIMB 10102 / NCTC 10006 / CDC 819-56)</name>
    <name type="common">Enterobacter aerogenes</name>
    <dbReference type="NCBI Taxonomy" id="1028307"/>
    <lineage>
        <taxon>Bacteria</taxon>
        <taxon>Pseudomonadati</taxon>
        <taxon>Pseudomonadota</taxon>
        <taxon>Gammaproteobacteria</taxon>
        <taxon>Enterobacterales</taxon>
        <taxon>Enterobacteriaceae</taxon>
        <taxon>Klebsiella/Raoultella group</taxon>
        <taxon>Klebsiella</taxon>
    </lineage>
</organism>
<keyword evidence="4" id="KW-1185">Reference proteome</keyword>
<proteinExistence type="predicted"/>
<dbReference type="GO" id="GO:0043565">
    <property type="term" value="F:sequence-specific DNA binding"/>
    <property type="evidence" value="ECO:0007669"/>
    <property type="project" value="InterPro"/>
</dbReference>
<protein>
    <submittedName>
        <fullName evidence="3">AraC family transcriptional regulator</fullName>
    </submittedName>
</protein>
<dbReference type="EMBL" id="CP002824">
    <property type="protein sequence ID" value="AEG98054.1"/>
    <property type="molecule type" value="Genomic_DNA"/>
</dbReference>
<dbReference type="AlphaFoldDB" id="A0A0H3FTX4"/>
<feature type="domain" description="HTH araC/xylS-type" evidence="2">
    <location>
        <begin position="198"/>
        <end position="295"/>
    </location>
</feature>
<dbReference type="HOGENOM" id="CLU_000445_59_0_6"/>
<dbReference type="SUPFAM" id="SSF52317">
    <property type="entry name" value="Class I glutamine amidotransferase-like"/>
    <property type="match status" value="1"/>
</dbReference>
<dbReference type="InterPro" id="IPR018060">
    <property type="entry name" value="HTH_AraC"/>
</dbReference>
<dbReference type="GO" id="GO:0003700">
    <property type="term" value="F:DNA-binding transcription factor activity"/>
    <property type="evidence" value="ECO:0007669"/>
    <property type="project" value="InterPro"/>
</dbReference>
<evidence type="ECO:0000256" key="1">
    <source>
        <dbReference type="ARBA" id="ARBA00023125"/>
    </source>
</evidence>
<dbReference type="InterPro" id="IPR029062">
    <property type="entry name" value="Class_I_gatase-like"/>
</dbReference>
<dbReference type="PATRIC" id="fig|1028307.3.peg.3143"/>
<sequence length="296" mass="32376">MKINILALDGVFDTGLATLLDTFAAANDMARRQSMNISRFEVQMIAMTGQVKSAHGLSIPAHQASGLDYPDWIVVPAINVHARQSPPDGWHDIADAKRFLQNMAKHGVKIAAACLNTFILADSRLLNEQAATTSWLNAAPPMLPGAMMGHVELALWLIRQSSLPLADLLTTAMAADIRHPQVSRLPAGYPQHADDLINRFEHWSRAHLAQGFSLQAAAGALNVHPRTLQRRMEAALGKSPLAFFQQLRVERVKQLLAEGKDIETITADVGYSEVSTLLALLRRQTGKGIRALRHAV</sequence>
<dbReference type="KEGG" id="eae:EAE_15715"/>
<dbReference type="Proteomes" id="UP000008881">
    <property type="component" value="Chromosome"/>
</dbReference>
<dbReference type="eggNOG" id="COG4977">
    <property type="taxonomic scope" value="Bacteria"/>
</dbReference>
<keyword evidence="1" id="KW-0238">DNA-binding</keyword>
<dbReference type="Gene3D" id="3.40.50.880">
    <property type="match status" value="1"/>
</dbReference>
<dbReference type="Pfam" id="PF12833">
    <property type="entry name" value="HTH_18"/>
    <property type="match status" value="1"/>
</dbReference>
<name>A0A0H3FTX4_KLEAK</name>
<evidence type="ECO:0000313" key="3">
    <source>
        <dbReference type="EMBL" id="AEG98054.1"/>
    </source>
</evidence>
<gene>
    <name evidence="3" type="ordered locus">EAE_15715</name>
</gene>
<dbReference type="OrthoDB" id="9803764at2"/>
<dbReference type="PANTHER" id="PTHR43280:SF28">
    <property type="entry name" value="HTH-TYPE TRANSCRIPTIONAL ACTIVATOR RHAS"/>
    <property type="match status" value="1"/>
</dbReference>